<evidence type="ECO:0000313" key="3">
    <source>
        <dbReference type="Proteomes" id="UP001523262"/>
    </source>
</evidence>
<evidence type="ECO:0000313" key="2">
    <source>
        <dbReference type="EMBL" id="MCM2532715.1"/>
    </source>
</evidence>
<proteinExistence type="predicted"/>
<keyword evidence="3" id="KW-1185">Reference proteome</keyword>
<dbReference type="InterPro" id="IPR010383">
    <property type="entry name" value="Glyco_hydrolase_94_b-supersand"/>
</dbReference>
<accession>A0ABT0W9F9</accession>
<name>A0ABT0W9F9_9BACI</name>
<dbReference type="EMBL" id="JAMQCR010000001">
    <property type="protein sequence ID" value="MCM2532715.1"/>
    <property type="molecule type" value="Genomic_DNA"/>
</dbReference>
<gene>
    <name evidence="2" type="ORF">NDK43_10390</name>
</gene>
<reference evidence="2 3" key="1">
    <citation type="submission" date="2022-06" db="EMBL/GenBank/DDBJ databases">
        <authorList>
            <person name="Jeon C.O."/>
        </authorList>
    </citation>
    <scope>NUCLEOTIDE SEQUENCE [LARGE SCALE GENOMIC DNA]</scope>
    <source>
        <strain evidence="2 3">KCTC 13943</strain>
    </source>
</reference>
<dbReference type="InterPro" id="IPR011013">
    <property type="entry name" value="Gal_mutarotase_sf_dom"/>
</dbReference>
<feature type="domain" description="Glycosyl hydrolase 94 supersandwich" evidence="1">
    <location>
        <begin position="3"/>
        <end position="92"/>
    </location>
</feature>
<protein>
    <recommendedName>
        <fullName evidence="1">Glycosyl hydrolase 94 supersandwich domain-containing protein</fullName>
    </recommendedName>
</protein>
<dbReference type="Pfam" id="PF06165">
    <property type="entry name" value="GH94_b-supersand"/>
    <property type="match status" value="1"/>
</dbReference>
<dbReference type="SUPFAM" id="SSF74650">
    <property type="entry name" value="Galactose mutarotase-like"/>
    <property type="match status" value="1"/>
</dbReference>
<dbReference type="Proteomes" id="UP001523262">
    <property type="component" value="Unassembled WGS sequence"/>
</dbReference>
<dbReference type="InterPro" id="IPR037018">
    <property type="entry name" value="GH65_N"/>
</dbReference>
<comment type="caution">
    <text evidence="2">The sequence shown here is derived from an EMBL/GenBank/DDBJ whole genome shotgun (WGS) entry which is preliminary data.</text>
</comment>
<sequence>MAVHTVYVDGSEAGEYEFETDRAKFIGRGNSLKEPRAMFSRLRGLVGSVVDPAFVMRRRLQLAPRESATVYIVTGVAENREKAIDIVHQLRESKQVDRSFHLAWVRSQIDLRHLHLTPDQASAACLLAGRLLFTSPLSRVRRDAIEHNTLASLPYGRMV</sequence>
<organism evidence="2 3">
    <name type="scientific">Neobacillus pocheonensis</name>
    <dbReference type="NCBI Taxonomy" id="363869"/>
    <lineage>
        <taxon>Bacteria</taxon>
        <taxon>Bacillati</taxon>
        <taxon>Bacillota</taxon>
        <taxon>Bacilli</taxon>
        <taxon>Bacillales</taxon>
        <taxon>Bacillaceae</taxon>
        <taxon>Neobacillus</taxon>
    </lineage>
</organism>
<evidence type="ECO:0000259" key="1">
    <source>
        <dbReference type="Pfam" id="PF06165"/>
    </source>
</evidence>
<dbReference type="Gene3D" id="2.70.98.40">
    <property type="entry name" value="Glycoside hydrolase, family 65, N-terminal domain"/>
    <property type="match status" value="1"/>
</dbReference>